<protein>
    <submittedName>
        <fullName evidence="2">Uncharacterized protein</fullName>
    </submittedName>
</protein>
<organism evidence="2 3">
    <name type="scientific">Brucella pseudogrignonensis</name>
    <dbReference type="NCBI Taxonomy" id="419475"/>
    <lineage>
        <taxon>Bacteria</taxon>
        <taxon>Pseudomonadati</taxon>
        <taxon>Pseudomonadota</taxon>
        <taxon>Alphaproteobacteria</taxon>
        <taxon>Hyphomicrobiales</taxon>
        <taxon>Brucellaceae</taxon>
        <taxon>Brucella/Ochrobactrum group</taxon>
        <taxon>Brucella</taxon>
    </lineage>
</organism>
<accession>A0A256G715</accession>
<sequence>MIKPGDRAVAGASGDDQQEQGNNQALLQTASPASSVAIGVDCAIA</sequence>
<evidence type="ECO:0000313" key="3">
    <source>
        <dbReference type="Proteomes" id="UP000216188"/>
    </source>
</evidence>
<name>A0A256G715_9HYPH</name>
<dbReference type="EMBL" id="NNRM01000044">
    <property type="protein sequence ID" value="OYR22451.1"/>
    <property type="molecule type" value="Genomic_DNA"/>
</dbReference>
<feature type="region of interest" description="Disordered" evidence="1">
    <location>
        <begin position="1"/>
        <end position="30"/>
    </location>
</feature>
<feature type="compositionally biased region" description="Polar residues" evidence="1">
    <location>
        <begin position="19"/>
        <end position="30"/>
    </location>
</feature>
<gene>
    <name evidence="2" type="ORF">CEV34_4283</name>
</gene>
<dbReference type="Proteomes" id="UP000216188">
    <property type="component" value="Unassembled WGS sequence"/>
</dbReference>
<evidence type="ECO:0000313" key="2">
    <source>
        <dbReference type="EMBL" id="OYR22451.1"/>
    </source>
</evidence>
<evidence type="ECO:0000256" key="1">
    <source>
        <dbReference type="SAM" id="MobiDB-lite"/>
    </source>
</evidence>
<reference evidence="2 3" key="1">
    <citation type="submission" date="2017-07" db="EMBL/GenBank/DDBJ databases">
        <title>Phylogenetic study on the rhizospheric bacterium Ochrobactrum sp. A44.</title>
        <authorList>
            <person name="Krzyzanowska D.M."/>
            <person name="Ossowicki A."/>
            <person name="Rajewska M."/>
            <person name="Maciag T."/>
            <person name="Kaczynski Z."/>
            <person name="Czerwicka M."/>
            <person name="Jafra S."/>
        </authorList>
    </citation>
    <scope>NUCLEOTIDE SEQUENCE [LARGE SCALE GENOMIC DNA]</scope>
    <source>
        <strain evidence="2 3">CCUG 30717</strain>
    </source>
</reference>
<comment type="caution">
    <text evidence="2">The sequence shown here is derived from an EMBL/GenBank/DDBJ whole genome shotgun (WGS) entry which is preliminary data.</text>
</comment>
<proteinExistence type="predicted"/>
<keyword evidence="3" id="KW-1185">Reference proteome</keyword>
<dbReference type="AlphaFoldDB" id="A0A256G715"/>